<proteinExistence type="predicted"/>
<evidence type="ECO:0000313" key="2">
    <source>
        <dbReference type="Proteomes" id="UP000790709"/>
    </source>
</evidence>
<sequence length="85" mass="9491">MLGSWRALLSCGLKAVISTIITDAVSLSHRFCCSDVARTHPAGTDRPGAMCSRRRTSILWYLWSHWKFGQHRLVQSSSNNNESGL</sequence>
<keyword evidence="2" id="KW-1185">Reference proteome</keyword>
<reference evidence="1" key="1">
    <citation type="journal article" date="2021" name="New Phytol.">
        <title>Evolutionary innovations through gain and loss of genes in the ectomycorrhizal Boletales.</title>
        <authorList>
            <person name="Wu G."/>
            <person name="Miyauchi S."/>
            <person name="Morin E."/>
            <person name="Kuo A."/>
            <person name="Drula E."/>
            <person name="Varga T."/>
            <person name="Kohler A."/>
            <person name="Feng B."/>
            <person name="Cao Y."/>
            <person name="Lipzen A."/>
            <person name="Daum C."/>
            <person name="Hundley H."/>
            <person name="Pangilinan J."/>
            <person name="Johnson J."/>
            <person name="Barry K."/>
            <person name="LaButti K."/>
            <person name="Ng V."/>
            <person name="Ahrendt S."/>
            <person name="Min B."/>
            <person name="Choi I.G."/>
            <person name="Park H."/>
            <person name="Plett J.M."/>
            <person name="Magnuson J."/>
            <person name="Spatafora J.W."/>
            <person name="Nagy L.G."/>
            <person name="Henrissat B."/>
            <person name="Grigoriev I.V."/>
            <person name="Yang Z.L."/>
            <person name="Xu J."/>
            <person name="Martin F.M."/>
        </authorList>
    </citation>
    <scope>NUCLEOTIDE SEQUENCE</scope>
    <source>
        <strain evidence="1">KUC20120723A-06</strain>
    </source>
</reference>
<dbReference type="Proteomes" id="UP000790709">
    <property type="component" value="Unassembled WGS sequence"/>
</dbReference>
<name>A0ACB8B3H4_9AGAM</name>
<comment type="caution">
    <text evidence="1">The sequence shown here is derived from an EMBL/GenBank/DDBJ whole genome shotgun (WGS) entry which is preliminary data.</text>
</comment>
<evidence type="ECO:0000313" key="1">
    <source>
        <dbReference type="EMBL" id="KAH7920099.1"/>
    </source>
</evidence>
<dbReference type="EMBL" id="MU266604">
    <property type="protein sequence ID" value="KAH7920099.1"/>
    <property type="molecule type" value="Genomic_DNA"/>
</dbReference>
<gene>
    <name evidence="1" type="ORF">BV22DRAFT_824577</name>
</gene>
<accession>A0ACB8B3H4</accession>
<organism evidence="1 2">
    <name type="scientific">Leucogyrophana mollusca</name>
    <dbReference type="NCBI Taxonomy" id="85980"/>
    <lineage>
        <taxon>Eukaryota</taxon>
        <taxon>Fungi</taxon>
        <taxon>Dikarya</taxon>
        <taxon>Basidiomycota</taxon>
        <taxon>Agaricomycotina</taxon>
        <taxon>Agaricomycetes</taxon>
        <taxon>Agaricomycetidae</taxon>
        <taxon>Boletales</taxon>
        <taxon>Boletales incertae sedis</taxon>
        <taxon>Leucogyrophana</taxon>
    </lineage>
</organism>
<protein>
    <submittedName>
        <fullName evidence="1">Uncharacterized protein</fullName>
    </submittedName>
</protein>